<dbReference type="Pfam" id="PF04080">
    <property type="entry name" value="Per1"/>
    <property type="match status" value="1"/>
</dbReference>
<feature type="transmembrane region" description="Helical" evidence="1">
    <location>
        <begin position="79"/>
        <end position="98"/>
    </location>
</feature>
<dbReference type="GO" id="GO:0016020">
    <property type="term" value="C:membrane"/>
    <property type="evidence" value="ECO:0007669"/>
    <property type="project" value="InterPro"/>
</dbReference>
<feature type="transmembrane region" description="Helical" evidence="1">
    <location>
        <begin position="288"/>
        <end position="308"/>
    </location>
</feature>
<name>A0AAD4QXH4_9BILA</name>
<evidence type="ECO:0000256" key="1">
    <source>
        <dbReference type="SAM" id="Phobius"/>
    </source>
</evidence>
<dbReference type="GO" id="GO:0031625">
    <property type="term" value="F:ubiquitin protein ligase binding"/>
    <property type="evidence" value="ECO:0007669"/>
    <property type="project" value="TreeGrafter"/>
</dbReference>
<organism evidence="2 3">
    <name type="scientific">Ditylenchus destructor</name>
    <dbReference type="NCBI Taxonomy" id="166010"/>
    <lineage>
        <taxon>Eukaryota</taxon>
        <taxon>Metazoa</taxon>
        <taxon>Ecdysozoa</taxon>
        <taxon>Nematoda</taxon>
        <taxon>Chromadorea</taxon>
        <taxon>Rhabditida</taxon>
        <taxon>Tylenchina</taxon>
        <taxon>Tylenchomorpha</taxon>
        <taxon>Sphaerularioidea</taxon>
        <taxon>Anguinidae</taxon>
        <taxon>Anguininae</taxon>
        <taxon>Ditylenchus</taxon>
    </lineage>
</organism>
<feature type="transmembrane region" description="Helical" evidence="1">
    <location>
        <begin position="644"/>
        <end position="663"/>
    </location>
</feature>
<feature type="transmembrane region" description="Helical" evidence="1">
    <location>
        <begin position="669"/>
        <end position="689"/>
    </location>
</feature>
<sequence>MDLQFMPKTDQSLYTISIDGLTDIFDECPGFCGRIPQVNESNGARFLSACQACPWGARSGKQSLCYDCSSSLNAYDYCFFIFHTLVTLFINSLFVVKFHSRRKPTSRHRLWLTAQICCVMLESSLSLIAALLISNPSGSLSVYGCPTQSIYEWYPMFFNPLVNYTKVLRCSHELVYPRYTLPFINLCIQLVNLLVLRSVMYIFAATKTGTKLPAGPFYAALWVLPMTAFFHSILSGVVYFIFPYICVISSLALNAIHMAMQDMEKGKKELKGIREMFKIVFSKNGEHLALVTVHMLLFGFGVVSIALFEPGSVDWTIAPLLLVVLPVPTLFYILTIRLTVPAIRAVRYRHRSTFLPKVSVGADGEQGRKRRSLQVYVRMGRLNKQLLRLLWIGFLFVENAFASSGDYSPQFRECAAECRKLYRCPESSTAYGWTREKCFLCRQDCIWKTVSAFQTSGLSVPQFFGKWPFVPMTLKVRSMFFLVQEPASTIFSLLNLYGMFGMLRRIQKDVPRRHPCFILWNWFCYGSIFAWTCSAIFHSCDFQLTEYMDYFSACAMITVSFYVSLCFTLPMLQTSKKGYWLRRIIALSLALFYIHHIRYLTTSQYGFDYAYNMKCCIALSAATSVLYILWTIKEVYCGRGRQSLLLLFSAIGVGWLAAIFELFDFPPLFWVFDAHSLFHLFTVPVPFFWSKFVSAEITYELSSSNLPSIAINKRNKII</sequence>
<feature type="transmembrane region" description="Helical" evidence="1">
    <location>
        <begin position="579"/>
        <end position="597"/>
    </location>
</feature>
<accession>A0AAD4QXH4</accession>
<dbReference type="InterPro" id="IPR008485">
    <property type="entry name" value="JAMP"/>
</dbReference>
<dbReference type="Pfam" id="PF05571">
    <property type="entry name" value="JAMP"/>
    <property type="match status" value="1"/>
</dbReference>
<comment type="caution">
    <text evidence="2">The sequence shown here is derived from an EMBL/GenBank/DDBJ whole genome shotgun (WGS) entry which is preliminary data.</text>
</comment>
<dbReference type="Proteomes" id="UP001201812">
    <property type="component" value="Unassembled WGS sequence"/>
</dbReference>
<dbReference type="GO" id="GO:0006506">
    <property type="term" value="P:GPI anchor biosynthetic process"/>
    <property type="evidence" value="ECO:0007669"/>
    <property type="project" value="InterPro"/>
</dbReference>
<feature type="transmembrane region" description="Helical" evidence="1">
    <location>
        <begin position="550"/>
        <end position="572"/>
    </location>
</feature>
<protein>
    <submittedName>
        <fullName evidence="2">Per1-like family domain-containing protein</fullName>
    </submittedName>
</protein>
<dbReference type="PANTHER" id="PTHR12740">
    <property type="entry name" value="JNK1/MAPK8-ASSOCIATED MEMBRANE PROTEIN"/>
    <property type="match status" value="1"/>
</dbReference>
<feature type="transmembrane region" description="Helical" evidence="1">
    <location>
        <begin position="320"/>
        <end position="340"/>
    </location>
</feature>
<feature type="transmembrane region" description="Helical" evidence="1">
    <location>
        <begin position="609"/>
        <end position="632"/>
    </location>
</feature>
<dbReference type="AlphaFoldDB" id="A0AAD4QXH4"/>
<feature type="transmembrane region" description="Helical" evidence="1">
    <location>
        <begin position="518"/>
        <end position="538"/>
    </location>
</feature>
<dbReference type="PANTHER" id="PTHR12740:SF4">
    <property type="entry name" value="JNK1_MAPK8-ASSOCIATED MEMBRANE PROTEIN"/>
    <property type="match status" value="1"/>
</dbReference>
<dbReference type="GO" id="GO:0036503">
    <property type="term" value="P:ERAD pathway"/>
    <property type="evidence" value="ECO:0007669"/>
    <property type="project" value="TreeGrafter"/>
</dbReference>
<reference evidence="2" key="1">
    <citation type="submission" date="2022-01" db="EMBL/GenBank/DDBJ databases">
        <title>Genome Sequence Resource for Two Populations of Ditylenchus destructor, the Migratory Endoparasitic Phytonematode.</title>
        <authorList>
            <person name="Zhang H."/>
            <person name="Lin R."/>
            <person name="Xie B."/>
        </authorList>
    </citation>
    <scope>NUCLEOTIDE SEQUENCE</scope>
    <source>
        <strain evidence="2">BazhouSP</strain>
    </source>
</reference>
<feature type="transmembrane region" description="Helical" evidence="1">
    <location>
        <begin position="240"/>
        <end position="260"/>
    </location>
</feature>
<keyword evidence="1" id="KW-1133">Transmembrane helix</keyword>
<dbReference type="GO" id="GO:0006986">
    <property type="term" value="P:response to unfolded protein"/>
    <property type="evidence" value="ECO:0007669"/>
    <property type="project" value="InterPro"/>
</dbReference>
<proteinExistence type="predicted"/>
<gene>
    <name evidence="2" type="ORF">DdX_19327</name>
</gene>
<feature type="transmembrane region" description="Helical" evidence="1">
    <location>
        <begin position="183"/>
        <end position="204"/>
    </location>
</feature>
<keyword evidence="1" id="KW-0472">Membrane</keyword>
<evidence type="ECO:0000313" key="3">
    <source>
        <dbReference type="Proteomes" id="UP001201812"/>
    </source>
</evidence>
<evidence type="ECO:0000313" key="2">
    <source>
        <dbReference type="EMBL" id="KAI1695896.1"/>
    </source>
</evidence>
<dbReference type="InterPro" id="IPR007217">
    <property type="entry name" value="Per1-like"/>
</dbReference>
<keyword evidence="3" id="KW-1185">Reference proteome</keyword>
<feature type="transmembrane region" description="Helical" evidence="1">
    <location>
        <begin position="386"/>
        <end position="402"/>
    </location>
</feature>
<dbReference type="EMBL" id="JAKKPZ010000364">
    <property type="protein sequence ID" value="KAI1695896.1"/>
    <property type="molecule type" value="Genomic_DNA"/>
</dbReference>
<feature type="transmembrane region" description="Helical" evidence="1">
    <location>
        <begin position="216"/>
        <end position="234"/>
    </location>
</feature>
<feature type="transmembrane region" description="Helical" evidence="1">
    <location>
        <begin position="110"/>
        <end position="133"/>
    </location>
</feature>
<keyword evidence="1" id="KW-0812">Transmembrane</keyword>
<feature type="transmembrane region" description="Helical" evidence="1">
    <location>
        <begin position="478"/>
        <end position="497"/>
    </location>
</feature>